<sequence>MKILYLSVCLILFFFSIQTVLYTEVVFTEDFEEATINDIITNWTDFSNIEGMSLSGDISSVSSGTKSLIMTSIIGENTGGHLYKRLDGYDSLYARFYVKISSTCHPIHHFVHMGGYNPPTNWPQGHAGEKPNGDDRFTTGMETMGSSWRWDFYTYWMHMRTNPDGKFWGNDFNPVPTFHVDKNEWVCVEFKIKCNNPVNSYNGEQAFWINGQLVNHLGEGFPNGYWIWDSFYPNPDSTPFEGFQWRSVDALKVNFF</sequence>
<protein>
    <recommendedName>
        <fullName evidence="3">3-keto-disaccharide hydrolase domain-containing protein</fullName>
    </recommendedName>
</protein>
<evidence type="ECO:0000313" key="1">
    <source>
        <dbReference type="EMBL" id="RKX72565.1"/>
    </source>
</evidence>
<comment type="caution">
    <text evidence="1">The sequence shown here is derived from an EMBL/GenBank/DDBJ whole genome shotgun (WGS) entry which is preliminary data.</text>
</comment>
<proteinExistence type="predicted"/>
<dbReference type="AlphaFoldDB" id="A0A660SP10"/>
<evidence type="ECO:0000313" key="2">
    <source>
        <dbReference type="Proteomes" id="UP000271125"/>
    </source>
</evidence>
<organism evidence="1 2">
    <name type="scientific">candidate division TA06 bacterium</name>
    <dbReference type="NCBI Taxonomy" id="2250710"/>
    <lineage>
        <taxon>Bacteria</taxon>
        <taxon>Bacteria division TA06</taxon>
    </lineage>
</organism>
<dbReference type="Gene3D" id="2.60.120.200">
    <property type="match status" value="1"/>
</dbReference>
<dbReference type="Proteomes" id="UP000271125">
    <property type="component" value="Unassembled WGS sequence"/>
</dbReference>
<gene>
    <name evidence="1" type="ORF">DRP43_00395</name>
</gene>
<feature type="non-terminal residue" evidence="1">
    <location>
        <position position="256"/>
    </location>
</feature>
<evidence type="ECO:0008006" key="3">
    <source>
        <dbReference type="Google" id="ProtNLM"/>
    </source>
</evidence>
<name>A0A660SP10_UNCT6</name>
<accession>A0A660SP10</accession>
<reference evidence="1 2" key="1">
    <citation type="submission" date="2018-06" db="EMBL/GenBank/DDBJ databases">
        <title>Extensive metabolic versatility and redundancy in microbially diverse, dynamic hydrothermal sediments.</title>
        <authorList>
            <person name="Dombrowski N."/>
            <person name="Teske A."/>
            <person name="Baker B.J."/>
        </authorList>
    </citation>
    <scope>NUCLEOTIDE SEQUENCE [LARGE SCALE GENOMIC DNA]</scope>
    <source>
        <strain evidence="1">B10_G13</strain>
    </source>
</reference>
<dbReference type="EMBL" id="QNBD01000011">
    <property type="protein sequence ID" value="RKX72565.1"/>
    <property type="molecule type" value="Genomic_DNA"/>
</dbReference>